<sequence length="225" mass="25945">STKTVWNHLNKAGYKKKLDVLMPHELTQKNLMDQISICESVLNRNKIDPLLKRMVTGDEMWVAYDNVKRKRSWSNPGEPAAKPGLMVRKVLLQSSTMSYGQTLNSDLYCPTIGPFEGSNRPALVNRRGIVFHQDNARPHTSLVTRHKLWELSWEVLMHPTYSPDLAPSDNYLFLSMANDFGGEKFASRKACENLPTHFFANRDEDFYERGIMKLTSKWQQVIEQN</sequence>
<dbReference type="GO" id="GO:0044774">
    <property type="term" value="P:mitotic DNA integrity checkpoint signaling"/>
    <property type="evidence" value="ECO:0007669"/>
    <property type="project" value="TreeGrafter"/>
</dbReference>
<accession>A0A7T8KF38</accession>
<dbReference type="GO" id="GO:0000729">
    <property type="term" value="P:DNA double-strand break processing"/>
    <property type="evidence" value="ECO:0007669"/>
    <property type="project" value="TreeGrafter"/>
</dbReference>
<organism evidence="1 2">
    <name type="scientific">Caligus rogercresseyi</name>
    <name type="common">Sea louse</name>
    <dbReference type="NCBI Taxonomy" id="217165"/>
    <lineage>
        <taxon>Eukaryota</taxon>
        <taxon>Metazoa</taxon>
        <taxon>Ecdysozoa</taxon>
        <taxon>Arthropoda</taxon>
        <taxon>Crustacea</taxon>
        <taxon>Multicrustacea</taxon>
        <taxon>Hexanauplia</taxon>
        <taxon>Copepoda</taxon>
        <taxon>Siphonostomatoida</taxon>
        <taxon>Caligidae</taxon>
        <taxon>Caligus</taxon>
    </lineage>
</organism>
<dbReference type="GO" id="GO:0046975">
    <property type="term" value="F:histone H3K36 methyltransferase activity"/>
    <property type="evidence" value="ECO:0007669"/>
    <property type="project" value="TreeGrafter"/>
</dbReference>
<dbReference type="GO" id="GO:0005634">
    <property type="term" value="C:nucleus"/>
    <property type="evidence" value="ECO:0007669"/>
    <property type="project" value="TreeGrafter"/>
</dbReference>
<proteinExistence type="predicted"/>
<dbReference type="GO" id="GO:0003690">
    <property type="term" value="F:double-stranded DNA binding"/>
    <property type="evidence" value="ECO:0007669"/>
    <property type="project" value="TreeGrafter"/>
</dbReference>
<dbReference type="GO" id="GO:0031297">
    <property type="term" value="P:replication fork processing"/>
    <property type="evidence" value="ECO:0007669"/>
    <property type="project" value="TreeGrafter"/>
</dbReference>
<evidence type="ECO:0000313" key="1">
    <source>
        <dbReference type="EMBL" id="QQP54762.1"/>
    </source>
</evidence>
<protein>
    <submittedName>
        <fullName evidence="1">Transposase</fullName>
    </submittedName>
</protein>
<gene>
    <name evidence="1" type="ORF">FKW44_007698</name>
</gene>
<dbReference type="InterPro" id="IPR052709">
    <property type="entry name" value="Transposase-MT_Hybrid"/>
</dbReference>
<dbReference type="GO" id="GO:0000014">
    <property type="term" value="F:single-stranded DNA endodeoxyribonuclease activity"/>
    <property type="evidence" value="ECO:0007669"/>
    <property type="project" value="TreeGrafter"/>
</dbReference>
<dbReference type="PANTHER" id="PTHR46060">
    <property type="entry name" value="MARINER MOS1 TRANSPOSASE-LIKE PROTEIN"/>
    <property type="match status" value="1"/>
</dbReference>
<dbReference type="AlphaFoldDB" id="A0A7T8KF38"/>
<dbReference type="GO" id="GO:0044547">
    <property type="term" value="F:DNA topoisomerase binding"/>
    <property type="evidence" value="ECO:0007669"/>
    <property type="project" value="TreeGrafter"/>
</dbReference>
<dbReference type="InterPro" id="IPR036397">
    <property type="entry name" value="RNaseH_sf"/>
</dbReference>
<dbReference type="OrthoDB" id="616263at2759"/>
<dbReference type="Proteomes" id="UP000595437">
    <property type="component" value="Chromosome 5"/>
</dbReference>
<dbReference type="GO" id="GO:0000793">
    <property type="term" value="C:condensed chromosome"/>
    <property type="evidence" value="ECO:0007669"/>
    <property type="project" value="TreeGrafter"/>
</dbReference>
<dbReference type="GO" id="GO:0042800">
    <property type="term" value="F:histone H3K4 methyltransferase activity"/>
    <property type="evidence" value="ECO:0007669"/>
    <property type="project" value="TreeGrafter"/>
</dbReference>
<dbReference type="GO" id="GO:0035861">
    <property type="term" value="C:site of double-strand break"/>
    <property type="evidence" value="ECO:0007669"/>
    <property type="project" value="TreeGrafter"/>
</dbReference>
<dbReference type="GO" id="GO:0003697">
    <property type="term" value="F:single-stranded DNA binding"/>
    <property type="evidence" value="ECO:0007669"/>
    <property type="project" value="TreeGrafter"/>
</dbReference>
<dbReference type="GO" id="GO:0006303">
    <property type="term" value="P:double-strand break repair via nonhomologous end joining"/>
    <property type="evidence" value="ECO:0007669"/>
    <property type="project" value="TreeGrafter"/>
</dbReference>
<name>A0A7T8KF38_CALRO</name>
<keyword evidence="2" id="KW-1185">Reference proteome</keyword>
<dbReference type="Gene3D" id="3.30.420.10">
    <property type="entry name" value="Ribonuclease H-like superfamily/Ribonuclease H"/>
    <property type="match status" value="1"/>
</dbReference>
<evidence type="ECO:0000313" key="2">
    <source>
        <dbReference type="Proteomes" id="UP000595437"/>
    </source>
</evidence>
<dbReference type="PANTHER" id="PTHR46060:SF2">
    <property type="entry name" value="HISTONE-LYSINE N-METHYLTRANSFERASE SETMAR"/>
    <property type="match status" value="1"/>
</dbReference>
<feature type="non-terminal residue" evidence="1">
    <location>
        <position position="1"/>
    </location>
</feature>
<reference evidence="2" key="1">
    <citation type="submission" date="2021-01" db="EMBL/GenBank/DDBJ databases">
        <title>Caligus Genome Assembly.</title>
        <authorList>
            <person name="Gallardo-Escarate C."/>
        </authorList>
    </citation>
    <scope>NUCLEOTIDE SEQUENCE [LARGE SCALE GENOMIC DNA]</scope>
</reference>
<dbReference type="GO" id="GO:0015074">
    <property type="term" value="P:DNA integration"/>
    <property type="evidence" value="ECO:0007669"/>
    <property type="project" value="TreeGrafter"/>
</dbReference>
<dbReference type="EMBL" id="CP045894">
    <property type="protein sequence ID" value="QQP54762.1"/>
    <property type="molecule type" value="Genomic_DNA"/>
</dbReference>